<gene>
    <name evidence="2" type="ORF">MOO47_07350</name>
</gene>
<evidence type="ECO:0000256" key="1">
    <source>
        <dbReference type="SAM" id="Phobius"/>
    </source>
</evidence>
<reference evidence="2 3" key="1">
    <citation type="journal article" date="2022" name="Int. J. Syst. Evol. Microbiol.">
        <title>Apilactobacillus apisilvae sp. nov., Nicolia spurrieriana gen. nov. sp. nov., Bombilactobacillus folatiphilus sp. nov. and Bombilactobacillus thymidiniphilus sp. nov., four new lactic acid bacterial isolates from stingless bees Tetragonula carbonaria and Austroplebeia australis.</title>
        <authorList>
            <person name="Oliphant S.A."/>
            <person name="Watson-Haigh N.S."/>
            <person name="Sumby K.M."/>
            <person name="Gardner J."/>
            <person name="Groom S."/>
            <person name="Jiranek V."/>
        </authorList>
    </citation>
    <scope>NUCLEOTIDE SEQUENCE [LARGE SCALE GENOMIC DNA]</scope>
    <source>
        <strain evidence="2 3">SG4_A1</strain>
    </source>
</reference>
<keyword evidence="1" id="KW-0812">Transmembrane</keyword>
<keyword evidence="1" id="KW-0472">Membrane</keyword>
<name>A0ABY4PD28_9LACO</name>
<proteinExistence type="predicted"/>
<organism evidence="2 3">
    <name type="scientific">Bombilactobacillus thymidiniphilus</name>
    <dbReference type="NCBI Taxonomy" id="2923363"/>
    <lineage>
        <taxon>Bacteria</taxon>
        <taxon>Bacillati</taxon>
        <taxon>Bacillota</taxon>
        <taxon>Bacilli</taxon>
        <taxon>Lactobacillales</taxon>
        <taxon>Lactobacillaceae</taxon>
        <taxon>Bombilactobacillus</taxon>
    </lineage>
</organism>
<feature type="transmembrane region" description="Helical" evidence="1">
    <location>
        <begin position="17"/>
        <end position="37"/>
    </location>
</feature>
<sequence length="106" mass="12052">MFCFFIAGIMQLESETINYWAIALFVIAIILASYILLKSTLTIDAEQKVIVLQGILPFSEQKIDLQQVQTIDVKHFCCSITFKHDNYLALHLLISSKAARFLADLK</sequence>
<dbReference type="Proteomes" id="UP000831947">
    <property type="component" value="Chromosome"/>
</dbReference>
<dbReference type="InterPro" id="IPR020215">
    <property type="entry name" value="EbsA-like"/>
</dbReference>
<evidence type="ECO:0008006" key="4">
    <source>
        <dbReference type="Google" id="ProtNLM"/>
    </source>
</evidence>
<evidence type="ECO:0000313" key="3">
    <source>
        <dbReference type="Proteomes" id="UP000831947"/>
    </source>
</evidence>
<protein>
    <recommendedName>
        <fullName evidence="4">Pore-forming protein</fullName>
    </recommendedName>
</protein>
<accession>A0ABY4PD28</accession>
<evidence type="ECO:0000313" key="2">
    <source>
        <dbReference type="EMBL" id="UQS83573.1"/>
    </source>
</evidence>
<dbReference type="Pfam" id="PF17255">
    <property type="entry name" value="EbsA"/>
    <property type="match status" value="1"/>
</dbReference>
<keyword evidence="1" id="KW-1133">Transmembrane helix</keyword>
<keyword evidence="3" id="KW-1185">Reference proteome</keyword>
<dbReference type="EMBL" id="CP093365">
    <property type="protein sequence ID" value="UQS83573.1"/>
    <property type="molecule type" value="Genomic_DNA"/>
</dbReference>